<dbReference type="Pfam" id="PF14938">
    <property type="entry name" value="SNAP"/>
    <property type="match status" value="1"/>
</dbReference>
<evidence type="ECO:0000256" key="1">
    <source>
        <dbReference type="PROSITE-ProRule" id="PRU00339"/>
    </source>
</evidence>
<sequence>MDKMSDGNNDKNSYRLLENYNNLLEQFGKLKNGHMAAKVLVRIGDLYRDLMNHGKAMENYNLALKLFHDEDDTWGEAFTLESMGNLWKSAKVYSEARKFYQQSLENFQVIGNWEMERNILNRISGCYLAEGSIDDALDVHKKIDELPLDVAQFFINQVHIKRLLNEIGGIRPTRAQSLTLISYSLILILSELVTTYYMTSWGIILHVILISSLVINSTLTKSVKFSYLLQAMILLPLIRIMSLSIPVMELEPLYWLVLMSVPVLAAVWMLMQGQCLNKEIVGLNSRNLILQLLVGITGLGFGFVEYLILQPTALISNLSPVNVIFAGSIVIISTGLLEELVFRGIIQRNAENIMGKAWGIIFTSLLFVGFNISWNSPLDLLFIFGVSIFYGYIFQKTRSIVGISVSHGICNVVLFIILPFSLI</sequence>
<organism evidence="4 5">
    <name type="scientific">Methanobacterium bryantii</name>
    <dbReference type="NCBI Taxonomy" id="2161"/>
    <lineage>
        <taxon>Archaea</taxon>
        <taxon>Methanobacteriati</taxon>
        <taxon>Methanobacteriota</taxon>
        <taxon>Methanomada group</taxon>
        <taxon>Methanobacteria</taxon>
        <taxon>Methanobacteriales</taxon>
        <taxon>Methanobacteriaceae</taxon>
        <taxon>Methanobacterium</taxon>
    </lineage>
</organism>
<dbReference type="InterPro" id="IPR019734">
    <property type="entry name" value="TPR_rpt"/>
</dbReference>
<dbReference type="GO" id="GO:0080120">
    <property type="term" value="P:CAAX-box protein maturation"/>
    <property type="evidence" value="ECO:0007669"/>
    <property type="project" value="UniProtKB-ARBA"/>
</dbReference>
<dbReference type="InterPro" id="IPR003675">
    <property type="entry name" value="Rce1/LyrA-like_dom"/>
</dbReference>
<dbReference type="PANTHER" id="PTHR10098">
    <property type="entry name" value="RAPSYN-RELATED"/>
    <property type="match status" value="1"/>
</dbReference>
<keyword evidence="2" id="KW-0812">Transmembrane</keyword>
<feature type="transmembrane region" description="Helical" evidence="2">
    <location>
        <begin position="378"/>
        <end position="394"/>
    </location>
</feature>
<name>A0A2A2H9Z9_METBR</name>
<accession>A0A2A2H9Z9</accession>
<dbReference type="InterPro" id="IPR011990">
    <property type="entry name" value="TPR-like_helical_dom_sf"/>
</dbReference>
<feature type="repeat" description="TPR" evidence="1">
    <location>
        <begin position="37"/>
        <end position="70"/>
    </location>
</feature>
<keyword evidence="1" id="KW-0802">TPR repeat</keyword>
<gene>
    <name evidence="4" type="ORF">ASJ80_15420</name>
</gene>
<dbReference type="Pfam" id="PF02517">
    <property type="entry name" value="Rce1-like"/>
    <property type="match status" value="1"/>
</dbReference>
<dbReference type="PROSITE" id="PS50005">
    <property type="entry name" value="TPR"/>
    <property type="match status" value="1"/>
</dbReference>
<evidence type="ECO:0000313" key="5">
    <source>
        <dbReference type="Proteomes" id="UP000217784"/>
    </source>
</evidence>
<feature type="transmembrane region" description="Helical" evidence="2">
    <location>
        <begin position="321"/>
        <end position="341"/>
    </location>
</feature>
<keyword evidence="2" id="KW-0472">Membrane</keyword>
<feature type="domain" description="CAAX prenyl protease 2/Lysostaphin resistance protein A-like" evidence="3">
    <location>
        <begin position="322"/>
        <end position="413"/>
    </location>
</feature>
<dbReference type="OrthoDB" id="275779at2157"/>
<feature type="transmembrane region" description="Helical" evidence="2">
    <location>
        <begin position="401"/>
        <end position="422"/>
    </location>
</feature>
<reference evidence="4 5" key="1">
    <citation type="journal article" date="2017" name="BMC Genomics">
        <title>Genomic analysis of methanogenic archaea reveals a shift towards energy conservation.</title>
        <authorList>
            <person name="Gilmore S.P."/>
            <person name="Henske J.K."/>
            <person name="Sexton J.A."/>
            <person name="Solomon K.V."/>
            <person name="Seppala S."/>
            <person name="Yoo J.I."/>
            <person name="Huyett L.M."/>
            <person name="Pressman A."/>
            <person name="Cogan J.Z."/>
            <person name="Kivenson V."/>
            <person name="Peng X."/>
            <person name="Tan Y."/>
            <person name="Valentine D.L."/>
            <person name="O'Malley M.A."/>
        </authorList>
    </citation>
    <scope>NUCLEOTIDE SEQUENCE [LARGE SCALE GENOMIC DNA]</scope>
    <source>
        <strain evidence="4 5">M.o.H.</strain>
    </source>
</reference>
<evidence type="ECO:0000313" key="4">
    <source>
        <dbReference type="EMBL" id="PAV06218.1"/>
    </source>
</evidence>
<proteinExistence type="predicted"/>
<dbReference type="GO" id="GO:0004175">
    <property type="term" value="F:endopeptidase activity"/>
    <property type="evidence" value="ECO:0007669"/>
    <property type="project" value="UniProtKB-ARBA"/>
</dbReference>
<evidence type="ECO:0000256" key="2">
    <source>
        <dbReference type="SAM" id="Phobius"/>
    </source>
</evidence>
<keyword evidence="5" id="KW-1185">Reference proteome</keyword>
<dbReference type="SUPFAM" id="SSF48452">
    <property type="entry name" value="TPR-like"/>
    <property type="match status" value="1"/>
</dbReference>
<feature type="transmembrane region" description="Helical" evidence="2">
    <location>
        <begin position="203"/>
        <end position="220"/>
    </location>
</feature>
<evidence type="ECO:0000259" key="3">
    <source>
        <dbReference type="Pfam" id="PF02517"/>
    </source>
</evidence>
<protein>
    <recommendedName>
        <fullName evidence="3">CAAX prenyl protease 2/Lysostaphin resistance protein A-like domain-containing protein</fullName>
    </recommendedName>
</protein>
<dbReference type="SMART" id="SM00028">
    <property type="entry name" value="TPR"/>
    <property type="match status" value="2"/>
</dbReference>
<feature type="transmembrane region" description="Helical" evidence="2">
    <location>
        <begin position="227"/>
        <end position="247"/>
    </location>
</feature>
<dbReference type="EMBL" id="LMVM01000001">
    <property type="protein sequence ID" value="PAV06218.1"/>
    <property type="molecule type" value="Genomic_DNA"/>
</dbReference>
<dbReference type="RefSeq" id="WP_083241023.1">
    <property type="nucleotide sequence ID" value="NZ_LMVM01000001.1"/>
</dbReference>
<dbReference type="AlphaFoldDB" id="A0A2A2H9Z9"/>
<keyword evidence="2" id="KW-1133">Transmembrane helix</keyword>
<feature type="transmembrane region" description="Helical" evidence="2">
    <location>
        <begin position="353"/>
        <end position="372"/>
    </location>
</feature>
<comment type="caution">
    <text evidence="4">The sequence shown here is derived from an EMBL/GenBank/DDBJ whole genome shotgun (WGS) entry which is preliminary data.</text>
</comment>
<feature type="transmembrane region" description="Helical" evidence="2">
    <location>
        <begin position="288"/>
        <end position="309"/>
    </location>
</feature>
<dbReference type="Gene3D" id="1.25.40.10">
    <property type="entry name" value="Tetratricopeptide repeat domain"/>
    <property type="match status" value="1"/>
</dbReference>
<feature type="transmembrane region" description="Helical" evidence="2">
    <location>
        <begin position="253"/>
        <end position="276"/>
    </location>
</feature>
<dbReference type="Proteomes" id="UP000217784">
    <property type="component" value="Unassembled WGS sequence"/>
</dbReference>